<gene>
    <name evidence="9" type="ORF">ONB1V03_LOCUS16790</name>
</gene>
<dbReference type="Proteomes" id="UP000728032">
    <property type="component" value="Unassembled WGS sequence"/>
</dbReference>
<dbReference type="GO" id="GO:0016579">
    <property type="term" value="P:protein deubiquitination"/>
    <property type="evidence" value="ECO:0007669"/>
    <property type="project" value="InterPro"/>
</dbReference>
<accession>A0A7R9MHU1</accession>
<dbReference type="SUPFAM" id="SSF54001">
    <property type="entry name" value="Cysteine proteinases"/>
    <property type="match status" value="1"/>
</dbReference>
<dbReference type="PANTHER" id="PTHR21646:SF24">
    <property type="entry name" value="UBIQUITIN CARBOXYL-TERMINAL HYDROLASE"/>
    <property type="match status" value="1"/>
</dbReference>
<dbReference type="InterPro" id="IPR050185">
    <property type="entry name" value="Ub_carboxyl-term_hydrolase"/>
</dbReference>
<keyword evidence="5" id="KW-0833">Ubl conjugation pathway</keyword>
<evidence type="ECO:0000256" key="7">
    <source>
        <dbReference type="ARBA" id="ARBA00022807"/>
    </source>
</evidence>
<sequence length="142" mass="16592">MALFTAAEHLSGDNLWSCPKCRCHRSAVKKFDIWSLPDVLIIQLMRFSYRGGYREKLDVPIDYPIRSLDMSQYMTHNDGSNIYDLIAVSDHFSERLETGCYTAYARDYRTGSWHHYKDREVSEASEQDVVSGSAYVLFYKRR</sequence>
<dbReference type="InterPro" id="IPR038765">
    <property type="entry name" value="Papain-like_cys_pep_sf"/>
</dbReference>
<organism evidence="9">
    <name type="scientific">Oppiella nova</name>
    <dbReference type="NCBI Taxonomy" id="334625"/>
    <lineage>
        <taxon>Eukaryota</taxon>
        <taxon>Metazoa</taxon>
        <taxon>Ecdysozoa</taxon>
        <taxon>Arthropoda</taxon>
        <taxon>Chelicerata</taxon>
        <taxon>Arachnida</taxon>
        <taxon>Acari</taxon>
        <taxon>Acariformes</taxon>
        <taxon>Sarcoptiformes</taxon>
        <taxon>Oribatida</taxon>
        <taxon>Brachypylina</taxon>
        <taxon>Oppioidea</taxon>
        <taxon>Oppiidae</taxon>
        <taxon>Oppiella</taxon>
    </lineage>
</organism>
<keyword evidence="6" id="KW-0378">Hydrolase</keyword>
<reference evidence="9" key="1">
    <citation type="submission" date="2020-11" db="EMBL/GenBank/DDBJ databases">
        <authorList>
            <person name="Tran Van P."/>
        </authorList>
    </citation>
    <scope>NUCLEOTIDE SEQUENCE</scope>
</reference>
<dbReference type="OrthoDB" id="6516050at2759"/>
<name>A0A7R9MHU1_9ACAR</name>
<dbReference type="EMBL" id="OC934415">
    <property type="protein sequence ID" value="CAD7660220.1"/>
    <property type="molecule type" value="Genomic_DNA"/>
</dbReference>
<dbReference type="GO" id="GO:0006508">
    <property type="term" value="P:proteolysis"/>
    <property type="evidence" value="ECO:0007669"/>
    <property type="project" value="UniProtKB-KW"/>
</dbReference>
<evidence type="ECO:0000256" key="5">
    <source>
        <dbReference type="ARBA" id="ARBA00022786"/>
    </source>
</evidence>
<dbReference type="PROSITE" id="PS50235">
    <property type="entry name" value="USP_3"/>
    <property type="match status" value="1"/>
</dbReference>
<dbReference type="AlphaFoldDB" id="A0A7R9MHU1"/>
<dbReference type="InterPro" id="IPR028889">
    <property type="entry name" value="USP"/>
</dbReference>
<keyword evidence="7" id="KW-0788">Thiol protease</keyword>
<comment type="catalytic activity">
    <reaction evidence="1">
        <text>Thiol-dependent hydrolysis of ester, thioester, amide, peptide and isopeptide bonds formed by the C-terminal Gly of ubiquitin (a 76-residue protein attached to proteins as an intracellular targeting signal).</text>
        <dbReference type="EC" id="3.4.19.12"/>
    </reaction>
</comment>
<dbReference type="PANTHER" id="PTHR21646">
    <property type="entry name" value="UBIQUITIN CARBOXYL-TERMINAL HYDROLASE"/>
    <property type="match status" value="1"/>
</dbReference>
<evidence type="ECO:0000259" key="8">
    <source>
        <dbReference type="PROSITE" id="PS50235"/>
    </source>
</evidence>
<dbReference type="EC" id="3.4.19.12" evidence="3"/>
<feature type="domain" description="USP" evidence="8">
    <location>
        <begin position="1"/>
        <end position="142"/>
    </location>
</feature>
<comment type="similarity">
    <text evidence="2">Belongs to the peptidase C19 family.</text>
</comment>
<evidence type="ECO:0000256" key="6">
    <source>
        <dbReference type="ARBA" id="ARBA00022801"/>
    </source>
</evidence>
<keyword evidence="4" id="KW-0645">Protease</keyword>
<dbReference type="Pfam" id="PF00443">
    <property type="entry name" value="UCH"/>
    <property type="match status" value="1"/>
</dbReference>
<evidence type="ECO:0000313" key="9">
    <source>
        <dbReference type="EMBL" id="CAD7660220.1"/>
    </source>
</evidence>
<evidence type="ECO:0000313" key="10">
    <source>
        <dbReference type="Proteomes" id="UP000728032"/>
    </source>
</evidence>
<keyword evidence="10" id="KW-1185">Reference proteome</keyword>
<dbReference type="GO" id="GO:0004843">
    <property type="term" value="F:cysteine-type deubiquitinase activity"/>
    <property type="evidence" value="ECO:0007669"/>
    <property type="project" value="UniProtKB-EC"/>
</dbReference>
<evidence type="ECO:0000256" key="1">
    <source>
        <dbReference type="ARBA" id="ARBA00000707"/>
    </source>
</evidence>
<proteinExistence type="inferred from homology"/>
<protein>
    <recommendedName>
        <fullName evidence="3">ubiquitinyl hydrolase 1</fullName>
        <ecNumber evidence="3">3.4.19.12</ecNumber>
    </recommendedName>
</protein>
<evidence type="ECO:0000256" key="4">
    <source>
        <dbReference type="ARBA" id="ARBA00022670"/>
    </source>
</evidence>
<evidence type="ECO:0000256" key="2">
    <source>
        <dbReference type="ARBA" id="ARBA00009085"/>
    </source>
</evidence>
<dbReference type="Gene3D" id="3.90.70.10">
    <property type="entry name" value="Cysteine proteinases"/>
    <property type="match status" value="1"/>
</dbReference>
<evidence type="ECO:0000256" key="3">
    <source>
        <dbReference type="ARBA" id="ARBA00012759"/>
    </source>
</evidence>
<dbReference type="InterPro" id="IPR001394">
    <property type="entry name" value="Peptidase_C19_UCH"/>
</dbReference>
<dbReference type="EMBL" id="CAJPVJ010019590">
    <property type="protein sequence ID" value="CAG2177358.1"/>
    <property type="molecule type" value="Genomic_DNA"/>
</dbReference>